<dbReference type="GO" id="GO:0051301">
    <property type="term" value="P:cell division"/>
    <property type="evidence" value="ECO:0007669"/>
    <property type="project" value="InterPro"/>
</dbReference>
<keyword evidence="1" id="KW-1133">Transmembrane helix</keyword>
<name>A0A0F9I8U1_9ZZZZ</name>
<keyword evidence="1" id="KW-0472">Membrane</keyword>
<dbReference type="PANTHER" id="PTHR47755">
    <property type="entry name" value="CELL DIVISION PROTEIN FTSX"/>
    <property type="match status" value="1"/>
</dbReference>
<evidence type="ECO:0000313" key="3">
    <source>
        <dbReference type="EMBL" id="KKM16074.1"/>
    </source>
</evidence>
<feature type="domain" description="FtsX extracellular" evidence="2">
    <location>
        <begin position="55"/>
        <end position="126"/>
    </location>
</feature>
<dbReference type="GO" id="GO:0016020">
    <property type="term" value="C:membrane"/>
    <property type="evidence" value="ECO:0007669"/>
    <property type="project" value="InterPro"/>
</dbReference>
<protein>
    <recommendedName>
        <fullName evidence="2">FtsX extracellular domain-containing protein</fullName>
    </recommendedName>
</protein>
<comment type="caution">
    <text evidence="3">The sequence shown here is derived from an EMBL/GenBank/DDBJ whole genome shotgun (WGS) entry which is preliminary data.</text>
</comment>
<dbReference type="Pfam" id="PF18075">
    <property type="entry name" value="FtsX_ECD"/>
    <property type="match status" value="1"/>
</dbReference>
<accession>A0A0F9I8U1</accession>
<dbReference type="Gene3D" id="3.30.70.3040">
    <property type="match status" value="1"/>
</dbReference>
<dbReference type="InterPro" id="IPR004513">
    <property type="entry name" value="FtsX"/>
</dbReference>
<dbReference type="AlphaFoldDB" id="A0A0F9I8U1"/>
<evidence type="ECO:0000259" key="2">
    <source>
        <dbReference type="Pfam" id="PF18075"/>
    </source>
</evidence>
<gene>
    <name evidence="3" type="ORF">LCGC14_1689580</name>
</gene>
<evidence type="ECO:0000256" key="1">
    <source>
        <dbReference type="SAM" id="Phobius"/>
    </source>
</evidence>
<dbReference type="InterPro" id="IPR040690">
    <property type="entry name" value="FtsX_ECD"/>
</dbReference>
<sequence>MNYTLRTALQGLWHDKWLNLLCTLTIATSLFLVSLASVAYINIKTISAKLPDRFSITVFLNEDLEEERIKAIISQVQKHKSVKKLKYISREQGLADLRLSLGDADYVLEGIEGNPLPPSLEIGVTRRAVSGDGVGRLVRD</sequence>
<feature type="non-terminal residue" evidence="3">
    <location>
        <position position="140"/>
    </location>
</feature>
<dbReference type="PANTHER" id="PTHR47755:SF1">
    <property type="entry name" value="CELL DIVISION PROTEIN FTSX"/>
    <property type="match status" value="1"/>
</dbReference>
<organism evidence="3">
    <name type="scientific">marine sediment metagenome</name>
    <dbReference type="NCBI Taxonomy" id="412755"/>
    <lineage>
        <taxon>unclassified sequences</taxon>
        <taxon>metagenomes</taxon>
        <taxon>ecological metagenomes</taxon>
    </lineage>
</organism>
<reference evidence="3" key="1">
    <citation type="journal article" date="2015" name="Nature">
        <title>Complex archaea that bridge the gap between prokaryotes and eukaryotes.</title>
        <authorList>
            <person name="Spang A."/>
            <person name="Saw J.H."/>
            <person name="Jorgensen S.L."/>
            <person name="Zaremba-Niedzwiedzka K."/>
            <person name="Martijn J."/>
            <person name="Lind A.E."/>
            <person name="van Eijk R."/>
            <person name="Schleper C."/>
            <person name="Guy L."/>
            <person name="Ettema T.J."/>
        </authorList>
    </citation>
    <scope>NUCLEOTIDE SEQUENCE</scope>
</reference>
<keyword evidence="1" id="KW-0812">Transmembrane</keyword>
<proteinExistence type="predicted"/>
<feature type="transmembrane region" description="Helical" evidence="1">
    <location>
        <begin position="17"/>
        <end position="43"/>
    </location>
</feature>
<dbReference type="EMBL" id="LAZR01014759">
    <property type="protein sequence ID" value="KKM16074.1"/>
    <property type="molecule type" value="Genomic_DNA"/>
</dbReference>